<protein>
    <submittedName>
        <fullName evidence="1">Uncharacterized protein</fullName>
    </submittedName>
</protein>
<organism evidence="1">
    <name type="scientific">Zea mays</name>
    <name type="common">Maize</name>
    <dbReference type="NCBI Taxonomy" id="4577"/>
    <lineage>
        <taxon>Eukaryota</taxon>
        <taxon>Viridiplantae</taxon>
        <taxon>Streptophyta</taxon>
        <taxon>Embryophyta</taxon>
        <taxon>Tracheophyta</taxon>
        <taxon>Spermatophyta</taxon>
        <taxon>Magnoliopsida</taxon>
        <taxon>Liliopsida</taxon>
        <taxon>Poales</taxon>
        <taxon>Poaceae</taxon>
        <taxon>PACMAD clade</taxon>
        <taxon>Panicoideae</taxon>
        <taxon>Andropogonodae</taxon>
        <taxon>Andropogoneae</taxon>
        <taxon>Tripsacinae</taxon>
        <taxon>Zea</taxon>
    </lineage>
</organism>
<name>C0P6K3_MAIZE</name>
<dbReference type="EMBL" id="BT063922">
    <property type="protein sequence ID" value="ACN28619.1"/>
    <property type="molecule type" value="mRNA"/>
</dbReference>
<dbReference type="AlphaFoldDB" id="C0P6K3"/>
<evidence type="ECO:0000313" key="1">
    <source>
        <dbReference type="EMBL" id="ACN28619.1"/>
    </source>
</evidence>
<sequence>MLEVPQSSLVHLPCHSDFCLVAPWPSGLNLRSNGPRNSVNSCKLFQELTVAGFCQFLHVGANCFDVIVSVGEEANDPAVALHRNLERGSQLRSERPVCFARAGHERQRGHDTGYCSVPRAWMECPSNFHYELFRGKMNLSTSSSAAAPRTGGVLLPVAIAVQILQRVYDRPAEDRHSVQAMRPLCDVMESISNPAPRPNPGDDGLITTILFPNCFWFGFRRRVDTDRVEVPSGAPKETDDAAIALHWDVEGCASPSSKRPVATSVGDERQRRYDVCMAVECAD</sequence>
<dbReference type="EMBL" id="BT087591">
    <property type="protein sequence ID" value="ACR37944.1"/>
    <property type="molecule type" value="mRNA"/>
</dbReference>
<reference evidence="1" key="2">
    <citation type="submission" date="2012-06" db="EMBL/GenBank/DDBJ databases">
        <authorList>
            <person name="Yu Y."/>
            <person name="Currie J."/>
            <person name="Lomeli R."/>
            <person name="Angelova A."/>
            <person name="Collura K."/>
            <person name="Wissotski M."/>
            <person name="Campos D."/>
            <person name="Kudrna D."/>
            <person name="Golser W."/>
            <person name="Ashely E."/>
            <person name="Descour A."/>
            <person name="Fernandes J."/>
            <person name="Soderlund C."/>
            <person name="Walbot V."/>
        </authorList>
    </citation>
    <scope>NUCLEOTIDE SEQUENCE</scope>
    <source>
        <strain evidence="1">B73</strain>
    </source>
</reference>
<proteinExistence type="evidence at transcript level"/>
<reference evidence="1" key="1">
    <citation type="journal article" date="2009" name="PLoS Genet.">
        <title>Sequencing, mapping, and analysis of 27,455 maize full-length cDNAs.</title>
        <authorList>
            <person name="Soderlund C."/>
            <person name="Descour A."/>
            <person name="Kudrna D."/>
            <person name="Bomhoff M."/>
            <person name="Boyd L."/>
            <person name="Currie J."/>
            <person name="Angelova A."/>
            <person name="Collura K."/>
            <person name="Wissotski M."/>
            <person name="Ashley E."/>
            <person name="Morrow D."/>
            <person name="Fernandes J."/>
            <person name="Walbot V."/>
            <person name="Yu Y."/>
        </authorList>
    </citation>
    <scope>NUCLEOTIDE SEQUENCE</scope>
    <source>
        <strain evidence="1">B73</strain>
    </source>
</reference>
<accession>C0P6K3</accession>